<dbReference type="PROSITE" id="PS50097">
    <property type="entry name" value="BTB"/>
    <property type="match status" value="2"/>
</dbReference>
<organism evidence="3 4">
    <name type="scientific">Trametes pubescens</name>
    <name type="common">White-rot fungus</name>
    <dbReference type="NCBI Taxonomy" id="154538"/>
    <lineage>
        <taxon>Eukaryota</taxon>
        <taxon>Fungi</taxon>
        <taxon>Dikarya</taxon>
        <taxon>Basidiomycota</taxon>
        <taxon>Agaricomycotina</taxon>
        <taxon>Agaricomycetes</taxon>
        <taxon>Polyporales</taxon>
        <taxon>Polyporaceae</taxon>
        <taxon>Trametes</taxon>
    </lineage>
</organism>
<dbReference type="Pfam" id="PF00651">
    <property type="entry name" value="BTB"/>
    <property type="match status" value="1"/>
</dbReference>
<dbReference type="SMART" id="SM00225">
    <property type="entry name" value="BTB"/>
    <property type="match status" value="2"/>
</dbReference>
<dbReference type="OMA" id="WIPIDIT"/>
<evidence type="ECO:0000313" key="4">
    <source>
        <dbReference type="Proteomes" id="UP000184267"/>
    </source>
</evidence>
<accession>A0A1M2VIR3</accession>
<comment type="caution">
    <text evidence="3">The sequence shown here is derived from an EMBL/GenBank/DDBJ whole genome shotgun (WGS) entry which is preliminary data.</text>
</comment>
<reference evidence="3 4" key="1">
    <citation type="submission" date="2016-10" db="EMBL/GenBank/DDBJ databases">
        <title>Genome sequence of the basidiomycete white-rot fungus Trametes pubescens.</title>
        <authorList>
            <person name="Makela M.R."/>
            <person name="Granchi Z."/>
            <person name="Peng M."/>
            <person name="De Vries R.P."/>
            <person name="Grigoriev I."/>
            <person name="Riley R."/>
            <person name="Hilden K."/>
        </authorList>
    </citation>
    <scope>NUCLEOTIDE SEQUENCE [LARGE SCALE GENOMIC DNA]</scope>
    <source>
        <strain evidence="3 4">FBCC735</strain>
    </source>
</reference>
<feature type="domain" description="BTB" evidence="2">
    <location>
        <begin position="260"/>
        <end position="344"/>
    </location>
</feature>
<dbReference type="AlphaFoldDB" id="A0A1M2VIR3"/>
<feature type="region of interest" description="Disordered" evidence="1">
    <location>
        <begin position="1"/>
        <end position="31"/>
    </location>
</feature>
<dbReference type="CDD" id="cd18186">
    <property type="entry name" value="BTB_POZ_ZBTB_KLHL-like"/>
    <property type="match status" value="2"/>
</dbReference>
<evidence type="ECO:0000313" key="3">
    <source>
        <dbReference type="EMBL" id="OJT07495.1"/>
    </source>
</evidence>
<dbReference type="EMBL" id="MNAD01001172">
    <property type="protein sequence ID" value="OJT07495.1"/>
    <property type="molecule type" value="Genomic_DNA"/>
</dbReference>
<feature type="domain" description="BTB" evidence="2">
    <location>
        <begin position="35"/>
        <end position="113"/>
    </location>
</feature>
<dbReference type="Gene3D" id="3.30.710.10">
    <property type="entry name" value="Potassium Channel Kv1.1, Chain A"/>
    <property type="match status" value="2"/>
</dbReference>
<name>A0A1M2VIR3_TRAPU</name>
<dbReference type="OrthoDB" id="3164835at2759"/>
<feature type="compositionally biased region" description="Polar residues" evidence="1">
    <location>
        <begin position="70"/>
        <end position="86"/>
    </location>
</feature>
<dbReference type="InterPro" id="IPR011333">
    <property type="entry name" value="SKP1/BTB/POZ_sf"/>
</dbReference>
<protein>
    <recommendedName>
        <fullName evidence="2">BTB domain-containing protein</fullName>
    </recommendedName>
</protein>
<gene>
    <name evidence="3" type="ORF">TRAPUB_1680</name>
</gene>
<dbReference type="InterPro" id="IPR000210">
    <property type="entry name" value="BTB/POZ_dom"/>
</dbReference>
<evidence type="ECO:0000259" key="2">
    <source>
        <dbReference type="PROSITE" id="PS50097"/>
    </source>
</evidence>
<proteinExistence type="predicted"/>
<keyword evidence="4" id="KW-1185">Reference proteome</keyword>
<evidence type="ECO:0000256" key="1">
    <source>
        <dbReference type="SAM" id="MobiDB-lite"/>
    </source>
</evidence>
<dbReference type="SUPFAM" id="SSF54695">
    <property type="entry name" value="POZ domain"/>
    <property type="match status" value="1"/>
</dbReference>
<feature type="region of interest" description="Disordered" evidence="1">
    <location>
        <begin position="70"/>
        <end position="94"/>
    </location>
</feature>
<dbReference type="STRING" id="154538.A0A1M2VIR3"/>
<sequence>MATNNPHSPNDAPRSLNLGPHSPRISQHPFNQPSADLILRTADLVDFRVHSQILAQASPFFASMLALPQPTTHTTSTSEDGSTNDTPPGPGATPIVPVSENSAALELLLRLIYPISKPHAQMEDPQTMVPALLAATKYEMTLPIDIMSERLAAITPKNPLQVWATACRTGLESVARQAALALKASWKDSRIDALSFMDELGSMTGVSAGDYFRLKRFLAADETRVEEFGALTLLSPLSKDARPSAPPLPPASFSTDIPFTDVTCRPSNGCVPQSESSAHQAVLSTHSPVLKARLADLRDAASSGPTAAPDASSAPGLVLDFAERPEVVSVLLRACYDAEEALPTDLDILAKLVVASQKYRMVFITPRVRAAWDEAAGGRPLAAYFVALAHGLKACAQEAARNVIRVQLKAAYDPVMEAAPALSYHRLLVYYDSCGAVFKKHLVDAVDNIPATVYQYNYGYVSTDPIKGPLKDIATTVRSGPREELVSMKSLGDAAISGAASLLKRAQGSSFAVWPLVYNTLRCIVSTPDEIDENLKKVEIIL</sequence>
<dbReference type="Proteomes" id="UP000184267">
    <property type="component" value="Unassembled WGS sequence"/>
</dbReference>